<keyword evidence="3" id="KW-1185">Reference proteome</keyword>
<dbReference type="OrthoDB" id="7868955at2"/>
<evidence type="ECO:0000256" key="1">
    <source>
        <dbReference type="SAM" id="MobiDB-lite"/>
    </source>
</evidence>
<gene>
    <name evidence="2" type="ORF">EKE94_07670</name>
</gene>
<feature type="region of interest" description="Disordered" evidence="1">
    <location>
        <begin position="1"/>
        <end position="81"/>
    </location>
</feature>
<sequence length="81" mass="8565">MADRIRSQDHSRDTDKLLSDADAPEQGGRSGGELERQVGTRDEAKRAEKGEQAGATRVTKSDEKGQGNLGGLHGTGDEEGS</sequence>
<dbReference type="AlphaFoldDB" id="A0A438AJD6"/>
<proteinExistence type="predicted"/>
<accession>A0A438AJD6</accession>
<name>A0A438AJD6_9RHOB</name>
<dbReference type="RefSeq" id="WP_127906000.1">
    <property type="nucleotide sequence ID" value="NZ_RQXX01000002.1"/>
</dbReference>
<evidence type="ECO:0000313" key="2">
    <source>
        <dbReference type="EMBL" id="RVV98769.1"/>
    </source>
</evidence>
<comment type="caution">
    <text evidence="2">The sequence shown here is derived from an EMBL/GenBank/DDBJ whole genome shotgun (WGS) entry which is preliminary data.</text>
</comment>
<protein>
    <submittedName>
        <fullName evidence="2">Uncharacterized protein</fullName>
    </submittedName>
</protein>
<dbReference type="EMBL" id="RQXX01000002">
    <property type="protein sequence ID" value="RVV98769.1"/>
    <property type="molecule type" value="Genomic_DNA"/>
</dbReference>
<dbReference type="Proteomes" id="UP000285908">
    <property type="component" value="Unassembled WGS sequence"/>
</dbReference>
<feature type="compositionally biased region" description="Basic and acidic residues" evidence="1">
    <location>
        <begin position="1"/>
        <end position="19"/>
    </location>
</feature>
<organism evidence="2 3">
    <name type="scientific">Mesobaculum littorinae</name>
    <dbReference type="NCBI Taxonomy" id="2486419"/>
    <lineage>
        <taxon>Bacteria</taxon>
        <taxon>Pseudomonadati</taxon>
        <taxon>Pseudomonadota</taxon>
        <taxon>Alphaproteobacteria</taxon>
        <taxon>Rhodobacterales</taxon>
        <taxon>Roseobacteraceae</taxon>
        <taxon>Mesobaculum</taxon>
    </lineage>
</organism>
<feature type="compositionally biased region" description="Basic and acidic residues" evidence="1">
    <location>
        <begin position="32"/>
        <end position="51"/>
    </location>
</feature>
<reference evidence="2 3" key="1">
    <citation type="submission" date="2018-11" db="EMBL/GenBank/DDBJ databases">
        <title>Mesobaculum littorinae gen. nov., sp. nov., isolated from Littorina scabra that represents a novel genus of the order Rhodobacteraceae.</title>
        <authorList>
            <person name="Li F."/>
        </authorList>
    </citation>
    <scope>NUCLEOTIDE SEQUENCE [LARGE SCALE GENOMIC DNA]</scope>
    <source>
        <strain evidence="2 3">M0103</strain>
    </source>
</reference>
<evidence type="ECO:0000313" key="3">
    <source>
        <dbReference type="Proteomes" id="UP000285908"/>
    </source>
</evidence>